<name>A0ABN9THB1_9DINO</name>
<accession>A0ABN9THB1</accession>
<protein>
    <submittedName>
        <fullName evidence="1">Uncharacterized protein</fullName>
    </submittedName>
</protein>
<comment type="caution">
    <text evidence="1">The sequence shown here is derived from an EMBL/GenBank/DDBJ whole genome shotgun (WGS) entry which is preliminary data.</text>
</comment>
<reference evidence="1" key="1">
    <citation type="submission" date="2023-10" db="EMBL/GenBank/DDBJ databases">
        <authorList>
            <person name="Chen Y."/>
            <person name="Shah S."/>
            <person name="Dougan E. K."/>
            <person name="Thang M."/>
            <person name="Chan C."/>
        </authorList>
    </citation>
    <scope>NUCLEOTIDE SEQUENCE [LARGE SCALE GENOMIC DNA]</scope>
</reference>
<sequence length="475" mass="53016">MPFSLKKKPPGQYSTQVFVVKKADNKSDALKDANRLGAPTKTDSRLLAFRGTRLTWRCGNQFRIGRLAVQHMLEKLEGQQLRRRTAVAKPGKRPSRKTAEWELKAAGYAFIRETGPRTNNANQFMEFADRESCRPESYIFGREEGRVERALNKCAKGKANAEGLATWIPTLRDFEPCSSTVGELAPTAVTAKHFAIFKAEPVARVRPAIFDDDELSEQSASTLKAFLNPREEDAAIWARWGSSEFDTGASRQVRNDAYEELFEAELVSKLKESAPKDMGSDDFMRPIRPSLPRAEEDGDLLAAGSRTKCAAVMDKRVYFRRAREEQRRVPWWTYTNPAKPDLLCQKCKEAFGKHRKCPTKPARPASFEDDAKWSMDHLKHLLQHKDAPLVPTVTGAGIFPAAPAPPSGRASLLDSVDRDEQKAACEAIQQVLWQRSAKVSGEQADLMSPPRMRLATGAQKLTGRGGDLGQVDVDE</sequence>
<dbReference type="EMBL" id="CAUYUJ010014726">
    <property type="protein sequence ID" value="CAK0845275.1"/>
    <property type="molecule type" value="Genomic_DNA"/>
</dbReference>
<organism evidence="1 2">
    <name type="scientific">Prorocentrum cordatum</name>
    <dbReference type="NCBI Taxonomy" id="2364126"/>
    <lineage>
        <taxon>Eukaryota</taxon>
        <taxon>Sar</taxon>
        <taxon>Alveolata</taxon>
        <taxon>Dinophyceae</taxon>
        <taxon>Prorocentrales</taxon>
        <taxon>Prorocentraceae</taxon>
        <taxon>Prorocentrum</taxon>
    </lineage>
</organism>
<proteinExistence type="predicted"/>
<dbReference type="Proteomes" id="UP001189429">
    <property type="component" value="Unassembled WGS sequence"/>
</dbReference>
<evidence type="ECO:0000313" key="2">
    <source>
        <dbReference type="Proteomes" id="UP001189429"/>
    </source>
</evidence>
<keyword evidence="2" id="KW-1185">Reference proteome</keyword>
<evidence type="ECO:0000313" key="1">
    <source>
        <dbReference type="EMBL" id="CAK0845275.1"/>
    </source>
</evidence>
<gene>
    <name evidence="1" type="ORF">PCOR1329_LOCUS39108</name>
</gene>